<accession>A0ABP1R120</accession>
<feature type="domain" description="C2H2-type" evidence="10">
    <location>
        <begin position="584"/>
        <end position="612"/>
    </location>
</feature>
<feature type="compositionally biased region" description="Basic and acidic residues" evidence="9">
    <location>
        <begin position="530"/>
        <end position="543"/>
    </location>
</feature>
<evidence type="ECO:0000256" key="2">
    <source>
        <dbReference type="ARBA" id="ARBA00022723"/>
    </source>
</evidence>
<comment type="caution">
    <text evidence="11">The sequence shown here is derived from an EMBL/GenBank/DDBJ whole genome shotgun (WGS) entry which is preliminary data.</text>
</comment>
<organism evidence="11 12">
    <name type="scientific">Orchesella dallaii</name>
    <dbReference type="NCBI Taxonomy" id="48710"/>
    <lineage>
        <taxon>Eukaryota</taxon>
        <taxon>Metazoa</taxon>
        <taxon>Ecdysozoa</taxon>
        <taxon>Arthropoda</taxon>
        <taxon>Hexapoda</taxon>
        <taxon>Collembola</taxon>
        <taxon>Entomobryomorpha</taxon>
        <taxon>Entomobryoidea</taxon>
        <taxon>Orchesellidae</taxon>
        <taxon>Orchesellinae</taxon>
        <taxon>Orchesella</taxon>
    </lineage>
</organism>
<evidence type="ECO:0000256" key="5">
    <source>
        <dbReference type="ARBA" id="ARBA00022833"/>
    </source>
</evidence>
<dbReference type="EMBL" id="CAXLJM020000053">
    <property type="protein sequence ID" value="CAL8117177.1"/>
    <property type="molecule type" value="Genomic_DNA"/>
</dbReference>
<feature type="coiled-coil region" evidence="8">
    <location>
        <begin position="112"/>
        <end position="146"/>
    </location>
</feature>
<dbReference type="PANTHER" id="PTHR16515:SF66">
    <property type="entry name" value="C2H2-TYPE DOMAIN-CONTAINING PROTEIN"/>
    <property type="match status" value="1"/>
</dbReference>
<keyword evidence="3" id="KW-0677">Repeat</keyword>
<keyword evidence="12" id="KW-1185">Reference proteome</keyword>
<dbReference type="PROSITE" id="PS50157">
    <property type="entry name" value="ZINC_FINGER_C2H2_2"/>
    <property type="match status" value="6"/>
</dbReference>
<evidence type="ECO:0000256" key="6">
    <source>
        <dbReference type="ARBA" id="ARBA00023242"/>
    </source>
</evidence>
<feature type="region of interest" description="Disordered" evidence="9">
    <location>
        <begin position="530"/>
        <end position="551"/>
    </location>
</feature>
<dbReference type="Gene3D" id="3.30.160.60">
    <property type="entry name" value="Classic Zinc Finger"/>
    <property type="match status" value="4"/>
</dbReference>
<dbReference type="Pfam" id="PF00096">
    <property type="entry name" value="zf-C2H2"/>
    <property type="match status" value="1"/>
</dbReference>
<dbReference type="InterPro" id="IPR036236">
    <property type="entry name" value="Znf_C2H2_sf"/>
</dbReference>
<evidence type="ECO:0000313" key="12">
    <source>
        <dbReference type="Proteomes" id="UP001642540"/>
    </source>
</evidence>
<evidence type="ECO:0000256" key="3">
    <source>
        <dbReference type="ARBA" id="ARBA00022737"/>
    </source>
</evidence>
<dbReference type="InterPro" id="IPR013087">
    <property type="entry name" value="Znf_C2H2_type"/>
</dbReference>
<evidence type="ECO:0000256" key="4">
    <source>
        <dbReference type="ARBA" id="ARBA00022771"/>
    </source>
</evidence>
<feature type="domain" description="C2H2-type" evidence="10">
    <location>
        <begin position="478"/>
        <end position="505"/>
    </location>
</feature>
<feature type="domain" description="C2H2-type" evidence="10">
    <location>
        <begin position="414"/>
        <end position="437"/>
    </location>
</feature>
<dbReference type="SMART" id="SM00355">
    <property type="entry name" value="ZnF_C2H2"/>
    <property type="match status" value="10"/>
</dbReference>
<sequence length="681" mass="77924">MDLGRSPKVEEYRECLICSKNADNCPDTPPTPHHLLPGAVNCQTLGKQLEQMFILLEVLDFPADWCEEVLRGSQQHDEEDDEGEIIDEGSNNHPESWFWVCPSCQSNTVYKALEMHQQMLVLEGKLKELKERVRNTMRENFDMNRERSGKRIEDEIKKLVCLSVNEDEEDTVSVVNKVEAVEVAEEFSQVVKRKRGRPKGSFKNKKVEIKPVSLISIIPEPDYENIYSNSSSDSGGGNDPDWGGGEMEVDDQFDDNEDEEKVEGLEEEDSDIFSIPAPPLKRKRGRPKGSTNKKGKDKRPPIVKRKRKSIYHTCPKCPSRFVITENLQLHLEVHTKSDSSGNQFACSVCSFPSLSLEELQLHTKTKHTEMKKPRAGEGHNCALCPFKIGKLKLLLDHYLEKHQDSSELDLLLPKECTACGKFYPDAEYLTLHEQRIHPELCGNVEDNPIQCEQCEQQFTSRFRLESHMKNTHDRVNRHVCDECGAGFQFLSRLIHHQIKHNKGKREWVCHLCGVDYPYERTLQSHYRNVHPDHEQNSHKKQEASEAGGGSTEENQFKCKHCDLTSPFRVVITRHLATHKEELGHKCQICSKLYFNAQGLKRHMRINHPTTEGKVECPYCKKEYPDPEYLRGHLRLFCKVKQLEESSGGGADNANTMTSSTLVQSFATGMKVEIEQDGEEIV</sequence>
<evidence type="ECO:0000256" key="7">
    <source>
        <dbReference type="PROSITE-ProRule" id="PRU00042"/>
    </source>
</evidence>
<evidence type="ECO:0000313" key="11">
    <source>
        <dbReference type="EMBL" id="CAL8117177.1"/>
    </source>
</evidence>
<feature type="region of interest" description="Disordered" evidence="9">
    <location>
        <begin position="223"/>
        <end position="305"/>
    </location>
</feature>
<comment type="subcellular location">
    <subcellularLocation>
        <location evidence="1">Nucleus</location>
    </subcellularLocation>
</comment>
<dbReference type="PROSITE" id="PS00028">
    <property type="entry name" value="ZINC_FINGER_C2H2_1"/>
    <property type="match status" value="6"/>
</dbReference>
<dbReference type="PANTHER" id="PTHR16515">
    <property type="entry name" value="PR DOMAIN ZINC FINGER PROTEIN"/>
    <property type="match status" value="1"/>
</dbReference>
<keyword evidence="4 7" id="KW-0863">Zinc-finger</keyword>
<reference evidence="11 12" key="1">
    <citation type="submission" date="2024-08" db="EMBL/GenBank/DDBJ databases">
        <authorList>
            <person name="Cucini C."/>
            <person name="Frati F."/>
        </authorList>
    </citation>
    <scope>NUCLEOTIDE SEQUENCE [LARGE SCALE GENOMIC DNA]</scope>
</reference>
<keyword evidence="8" id="KW-0175">Coiled coil</keyword>
<feature type="domain" description="C2H2-type" evidence="10">
    <location>
        <begin position="507"/>
        <end position="535"/>
    </location>
</feature>
<feature type="domain" description="C2H2-type" evidence="10">
    <location>
        <begin position="312"/>
        <end position="339"/>
    </location>
</feature>
<name>A0ABP1R120_9HEXA</name>
<keyword evidence="5" id="KW-0862">Zinc</keyword>
<dbReference type="SUPFAM" id="SSF57667">
    <property type="entry name" value="beta-beta-alpha zinc fingers"/>
    <property type="match status" value="3"/>
</dbReference>
<evidence type="ECO:0000256" key="8">
    <source>
        <dbReference type="SAM" id="Coils"/>
    </source>
</evidence>
<feature type="compositionally biased region" description="Gly residues" evidence="9">
    <location>
        <begin position="234"/>
        <end position="246"/>
    </location>
</feature>
<feature type="compositionally biased region" description="Acidic residues" evidence="9">
    <location>
        <begin position="247"/>
        <end position="271"/>
    </location>
</feature>
<gene>
    <name evidence="11" type="ORF">ODALV1_LOCUS17572</name>
</gene>
<evidence type="ECO:0000259" key="10">
    <source>
        <dbReference type="PROSITE" id="PS50157"/>
    </source>
</evidence>
<protein>
    <recommendedName>
        <fullName evidence="10">C2H2-type domain-containing protein</fullName>
    </recommendedName>
</protein>
<feature type="domain" description="C2H2-type" evidence="10">
    <location>
        <begin position="449"/>
        <end position="472"/>
    </location>
</feature>
<evidence type="ECO:0000256" key="9">
    <source>
        <dbReference type="SAM" id="MobiDB-lite"/>
    </source>
</evidence>
<dbReference type="Proteomes" id="UP001642540">
    <property type="component" value="Unassembled WGS sequence"/>
</dbReference>
<feature type="compositionally biased region" description="Basic residues" evidence="9">
    <location>
        <begin position="280"/>
        <end position="305"/>
    </location>
</feature>
<evidence type="ECO:0000256" key="1">
    <source>
        <dbReference type="ARBA" id="ARBA00004123"/>
    </source>
</evidence>
<proteinExistence type="predicted"/>
<keyword evidence="2" id="KW-0479">Metal-binding</keyword>
<keyword evidence="6" id="KW-0539">Nucleus</keyword>
<dbReference type="InterPro" id="IPR050331">
    <property type="entry name" value="Zinc_finger"/>
</dbReference>